<sequence>MSLLITECTLFSVEQSLTPIYMSLPQYRSSTACLCFAFAPEQDSLLSCLPCLTIPSTLSYKTTPCPSNSYLPT</sequence>
<name>A0A5D2QIX9_GOSTO</name>
<keyword evidence="2" id="KW-1185">Reference proteome</keyword>
<proteinExistence type="predicted"/>
<evidence type="ECO:0000313" key="2">
    <source>
        <dbReference type="Proteomes" id="UP000322667"/>
    </source>
</evidence>
<protein>
    <submittedName>
        <fullName evidence="1">Uncharacterized protein</fullName>
    </submittedName>
</protein>
<dbReference type="AlphaFoldDB" id="A0A5D2QIX9"/>
<dbReference type="Proteomes" id="UP000322667">
    <property type="component" value="Chromosome A05"/>
</dbReference>
<organism evidence="1 2">
    <name type="scientific">Gossypium tomentosum</name>
    <name type="common">Hawaiian cotton</name>
    <name type="synonym">Gossypium sandvicense</name>
    <dbReference type="NCBI Taxonomy" id="34277"/>
    <lineage>
        <taxon>Eukaryota</taxon>
        <taxon>Viridiplantae</taxon>
        <taxon>Streptophyta</taxon>
        <taxon>Embryophyta</taxon>
        <taxon>Tracheophyta</taxon>
        <taxon>Spermatophyta</taxon>
        <taxon>Magnoliopsida</taxon>
        <taxon>eudicotyledons</taxon>
        <taxon>Gunneridae</taxon>
        <taxon>Pentapetalae</taxon>
        <taxon>rosids</taxon>
        <taxon>malvids</taxon>
        <taxon>Malvales</taxon>
        <taxon>Malvaceae</taxon>
        <taxon>Malvoideae</taxon>
        <taxon>Gossypium</taxon>
    </lineage>
</organism>
<reference evidence="1 2" key="1">
    <citation type="submission" date="2019-07" db="EMBL/GenBank/DDBJ databases">
        <title>WGS assembly of Gossypium tomentosum.</title>
        <authorList>
            <person name="Chen Z.J."/>
            <person name="Sreedasyam A."/>
            <person name="Ando A."/>
            <person name="Song Q."/>
            <person name="De L."/>
            <person name="Hulse-Kemp A."/>
            <person name="Ding M."/>
            <person name="Ye W."/>
            <person name="Kirkbride R."/>
            <person name="Jenkins J."/>
            <person name="Plott C."/>
            <person name="Lovell J."/>
            <person name="Lin Y.-M."/>
            <person name="Vaughn R."/>
            <person name="Liu B."/>
            <person name="Li W."/>
            <person name="Simpson S."/>
            <person name="Scheffler B."/>
            <person name="Saski C."/>
            <person name="Grover C."/>
            <person name="Hu G."/>
            <person name="Conover J."/>
            <person name="Carlson J."/>
            <person name="Shu S."/>
            <person name="Boston L."/>
            <person name="Williams M."/>
            <person name="Peterson D."/>
            <person name="Mcgee K."/>
            <person name="Jones D."/>
            <person name="Wendel J."/>
            <person name="Stelly D."/>
            <person name="Grimwood J."/>
            <person name="Schmutz J."/>
        </authorList>
    </citation>
    <scope>NUCLEOTIDE SEQUENCE [LARGE SCALE GENOMIC DNA]</scope>
    <source>
        <strain evidence="1">7179.01</strain>
    </source>
</reference>
<dbReference type="EMBL" id="CM017614">
    <property type="protein sequence ID" value="TYI27355.1"/>
    <property type="molecule type" value="Genomic_DNA"/>
</dbReference>
<evidence type="ECO:0000313" key="1">
    <source>
        <dbReference type="EMBL" id="TYI27355.1"/>
    </source>
</evidence>
<gene>
    <name evidence="1" type="ORF">ES332_A05G172300v1</name>
</gene>
<accession>A0A5D2QIX9</accession>